<keyword evidence="1" id="KW-0597">Phosphoprotein</keyword>
<organism evidence="7">
    <name type="scientific">Magallana gigas</name>
    <name type="common">Pacific oyster</name>
    <name type="synonym">Crassostrea gigas</name>
    <dbReference type="NCBI Taxonomy" id="29159"/>
    <lineage>
        <taxon>Eukaryota</taxon>
        <taxon>Metazoa</taxon>
        <taxon>Spiralia</taxon>
        <taxon>Lophotrochozoa</taxon>
        <taxon>Mollusca</taxon>
        <taxon>Bivalvia</taxon>
        <taxon>Autobranchia</taxon>
        <taxon>Pteriomorphia</taxon>
        <taxon>Ostreida</taxon>
        <taxon>Ostreoidea</taxon>
        <taxon>Ostreidae</taxon>
        <taxon>Magallana</taxon>
    </lineage>
</organism>
<proteinExistence type="predicted"/>
<dbReference type="EMBL" id="JH816998">
    <property type="protein sequence ID" value="EKC40653.1"/>
    <property type="molecule type" value="Genomic_DNA"/>
</dbReference>
<name>K1R4G8_MAGGI</name>
<feature type="coiled-coil region" evidence="5">
    <location>
        <begin position="327"/>
        <end position="380"/>
    </location>
</feature>
<dbReference type="PANTHER" id="PTHR25462">
    <property type="entry name" value="BONUS, ISOFORM C-RELATED"/>
    <property type="match status" value="1"/>
</dbReference>
<evidence type="ECO:0000256" key="1">
    <source>
        <dbReference type="ARBA" id="ARBA00022553"/>
    </source>
</evidence>
<dbReference type="GO" id="GO:0008270">
    <property type="term" value="F:zinc ion binding"/>
    <property type="evidence" value="ECO:0007669"/>
    <property type="project" value="UniProtKB-KW"/>
</dbReference>
<gene>
    <name evidence="7" type="ORF">CGI_10018621</name>
</gene>
<reference evidence="7" key="1">
    <citation type="journal article" date="2012" name="Nature">
        <title>The oyster genome reveals stress adaptation and complexity of shell formation.</title>
        <authorList>
            <person name="Zhang G."/>
            <person name="Fang X."/>
            <person name="Guo X."/>
            <person name="Li L."/>
            <person name="Luo R."/>
            <person name="Xu F."/>
            <person name="Yang P."/>
            <person name="Zhang L."/>
            <person name="Wang X."/>
            <person name="Qi H."/>
            <person name="Xiong Z."/>
            <person name="Que H."/>
            <person name="Xie Y."/>
            <person name="Holland P.W."/>
            <person name="Paps J."/>
            <person name="Zhu Y."/>
            <person name="Wu F."/>
            <person name="Chen Y."/>
            <person name="Wang J."/>
            <person name="Peng C."/>
            <person name="Meng J."/>
            <person name="Yang L."/>
            <person name="Liu J."/>
            <person name="Wen B."/>
            <person name="Zhang N."/>
            <person name="Huang Z."/>
            <person name="Zhu Q."/>
            <person name="Feng Y."/>
            <person name="Mount A."/>
            <person name="Hedgecock D."/>
            <person name="Xu Z."/>
            <person name="Liu Y."/>
            <person name="Domazet-Loso T."/>
            <person name="Du Y."/>
            <person name="Sun X."/>
            <person name="Zhang S."/>
            <person name="Liu B."/>
            <person name="Cheng P."/>
            <person name="Jiang X."/>
            <person name="Li J."/>
            <person name="Fan D."/>
            <person name="Wang W."/>
            <person name="Fu W."/>
            <person name="Wang T."/>
            <person name="Wang B."/>
            <person name="Zhang J."/>
            <person name="Peng Z."/>
            <person name="Li Y."/>
            <person name="Li N."/>
            <person name="Wang J."/>
            <person name="Chen M."/>
            <person name="He Y."/>
            <person name="Tan F."/>
            <person name="Song X."/>
            <person name="Zheng Q."/>
            <person name="Huang R."/>
            <person name="Yang H."/>
            <person name="Du X."/>
            <person name="Chen L."/>
            <person name="Yang M."/>
            <person name="Gaffney P.M."/>
            <person name="Wang S."/>
            <person name="Luo L."/>
            <person name="She Z."/>
            <person name="Ming Y."/>
            <person name="Huang W."/>
            <person name="Zhang S."/>
            <person name="Huang B."/>
            <person name="Zhang Y."/>
            <person name="Qu T."/>
            <person name="Ni P."/>
            <person name="Miao G."/>
            <person name="Wang J."/>
            <person name="Wang Q."/>
            <person name="Steinberg C.E."/>
            <person name="Wang H."/>
            <person name="Li N."/>
            <person name="Qian L."/>
            <person name="Zhang G."/>
            <person name="Li Y."/>
            <person name="Yang H."/>
            <person name="Liu X."/>
            <person name="Wang J."/>
            <person name="Yin Y."/>
            <person name="Wang J."/>
        </authorList>
    </citation>
    <scope>NUCLEOTIDE SEQUENCE [LARGE SCALE GENOMIC DNA]</scope>
    <source>
        <strain evidence="7">05x7-T-G4-1.051#20</strain>
    </source>
</reference>
<keyword evidence="3" id="KW-0863">Zinc-finger</keyword>
<dbReference type="PANTHER" id="PTHR25462:SF299">
    <property type="entry name" value="E3 UBIQUITIN-PROTEIN LIGASE TRIM56"/>
    <property type="match status" value="1"/>
</dbReference>
<dbReference type="PROSITE" id="PS50119">
    <property type="entry name" value="ZF_BBOX"/>
    <property type="match status" value="3"/>
</dbReference>
<dbReference type="SMART" id="SM00184">
    <property type="entry name" value="RING"/>
    <property type="match status" value="1"/>
</dbReference>
<dbReference type="SUPFAM" id="SSF57845">
    <property type="entry name" value="B-box zinc-binding domain"/>
    <property type="match status" value="2"/>
</dbReference>
<dbReference type="AlphaFoldDB" id="K1R4G8"/>
<keyword evidence="2" id="KW-0479">Metal-binding</keyword>
<dbReference type="HOGENOM" id="CLU_375201_0_0_1"/>
<dbReference type="SUPFAM" id="SSF57850">
    <property type="entry name" value="RING/U-box"/>
    <property type="match status" value="1"/>
</dbReference>
<feature type="region of interest" description="Disordered" evidence="6">
    <location>
        <begin position="467"/>
        <end position="498"/>
    </location>
</feature>
<sequence>MASVTSTITEDFLTCSICLEIFTDPKTLPCLHSFCKDCVNNLTILEGACINSYSCPICRESFQLPKGGADDLKTNFCLKNLIDFVTSTKKANEFCSFCHTKGENNDAVALCLTCNDLLCPECADHLHRSTTLTMHHRVVPLAEVTAGKYNDEIRSKQKIPCLKHEGEDLRFFCEKCDVPVCRDCIVLGHQNHKCLDPSDARKDMEDSEHIDATSLCLTCNDLLCPDCADHRHRSSTLTIHHRVVPLAEVTAGKYNDEIRSKQQIPCIKHEGEDFRFFCETCDVPVCRDCIVLSHQNHRCVAPSDARKHMEENLNSLMTSLNEKVKTFNTAKNSIVSAQKEIEIKREELNKDLEKQMNAIVENLMDSKKRVEKEMNQLMMSKQGLLRTQEESIEVERKILDETYIYCRKILRCGSDIEVLSMKTEMKERLSKLKYSNYTEICDIKAIVLPDIQFCNEGTIFKMEVKMSDKENSKPKDESNAVVAKEHTEDENNEISSTVFQDQPETNKPYYTSIAWLDENTIAVVDKRNQKLKIISREKSVTRTSFVKNCIVVSPYRHGLACRTEGSALHVFNRSLELQKTFTSVSTLFTCHPKSFDICWMSNSKTVAVLRNNDVKEITIYDPNTDSNLSEPKFGHVLLNGTFAVSDWGKECIFLIMRTGCVVRRKYIDSCSKPGSISSDSNYNIYVCDFQRSVVVIFAQRGETLRSVQLEAIAPNPKSIAIEYETALIANSKFIVEVKLK</sequence>
<evidence type="ECO:0000313" key="7">
    <source>
        <dbReference type="EMBL" id="EKC40653.1"/>
    </source>
</evidence>
<dbReference type="GO" id="GO:0005654">
    <property type="term" value="C:nucleoplasm"/>
    <property type="evidence" value="ECO:0007669"/>
    <property type="project" value="TreeGrafter"/>
</dbReference>
<dbReference type="Pfam" id="PF13445">
    <property type="entry name" value="zf-RING_UBOX"/>
    <property type="match status" value="1"/>
</dbReference>
<dbReference type="SMART" id="SM00336">
    <property type="entry name" value="BBOX"/>
    <property type="match status" value="3"/>
</dbReference>
<evidence type="ECO:0000256" key="5">
    <source>
        <dbReference type="SAM" id="Coils"/>
    </source>
</evidence>
<dbReference type="SUPFAM" id="SSF101898">
    <property type="entry name" value="NHL repeat"/>
    <property type="match status" value="1"/>
</dbReference>
<dbReference type="InParanoid" id="K1R4G8"/>
<dbReference type="InterPro" id="IPR001841">
    <property type="entry name" value="Znf_RING"/>
</dbReference>
<dbReference type="PROSITE" id="PS50089">
    <property type="entry name" value="ZF_RING_2"/>
    <property type="match status" value="1"/>
</dbReference>
<dbReference type="Gene3D" id="3.30.160.60">
    <property type="entry name" value="Classic Zinc Finger"/>
    <property type="match status" value="2"/>
</dbReference>
<accession>K1R4G8</accession>
<dbReference type="InterPro" id="IPR000315">
    <property type="entry name" value="Znf_B-box"/>
</dbReference>
<evidence type="ECO:0000256" key="3">
    <source>
        <dbReference type="ARBA" id="ARBA00022771"/>
    </source>
</evidence>
<dbReference type="InterPro" id="IPR011042">
    <property type="entry name" value="6-blade_b-propeller_TolB-like"/>
</dbReference>
<dbReference type="Pfam" id="PF22586">
    <property type="entry name" value="ANCHR-like_BBOX"/>
    <property type="match status" value="1"/>
</dbReference>
<dbReference type="InterPro" id="IPR047153">
    <property type="entry name" value="TRIM45/56/19-like"/>
</dbReference>
<dbReference type="InterPro" id="IPR027370">
    <property type="entry name" value="Znf-RING_euk"/>
</dbReference>
<dbReference type="PROSITE" id="PS00518">
    <property type="entry name" value="ZF_RING_1"/>
    <property type="match status" value="1"/>
</dbReference>
<evidence type="ECO:0000256" key="6">
    <source>
        <dbReference type="SAM" id="MobiDB-lite"/>
    </source>
</evidence>
<evidence type="ECO:0000256" key="2">
    <source>
        <dbReference type="ARBA" id="ARBA00022723"/>
    </source>
</evidence>
<keyword evidence="4" id="KW-0862">Zinc</keyword>
<dbReference type="GO" id="GO:0060340">
    <property type="term" value="P:positive regulation of type I interferon-mediated signaling pathway"/>
    <property type="evidence" value="ECO:0007669"/>
    <property type="project" value="TreeGrafter"/>
</dbReference>
<dbReference type="InterPro" id="IPR013083">
    <property type="entry name" value="Znf_RING/FYVE/PHD"/>
</dbReference>
<keyword evidence="5" id="KW-0175">Coiled coil</keyword>
<feature type="compositionally biased region" description="Basic and acidic residues" evidence="6">
    <location>
        <begin position="467"/>
        <end position="489"/>
    </location>
</feature>
<dbReference type="GO" id="GO:0045087">
    <property type="term" value="P:innate immune response"/>
    <property type="evidence" value="ECO:0007669"/>
    <property type="project" value="TreeGrafter"/>
</dbReference>
<dbReference type="CDD" id="cd19757">
    <property type="entry name" value="Bbox1"/>
    <property type="match status" value="2"/>
</dbReference>
<evidence type="ECO:0000256" key="4">
    <source>
        <dbReference type="ARBA" id="ARBA00022833"/>
    </source>
</evidence>
<dbReference type="Gene3D" id="4.10.830.40">
    <property type="match status" value="1"/>
</dbReference>
<protein>
    <submittedName>
        <fullName evidence="7">Tripartite motif-containing protein 56</fullName>
    </submittedName>
</protein>
<dbReference type="Gene3D" id="3.30.40.10">
    <property type="entry name" value="Zinc/RING finger domain, C3HC4 (zinc finger)"/>
    <property type="match status" value="1"/>
</dbReference>
<dbReference type="Gene3D" id="2.120.10.30">
    <property type="entry name" value="TolB, C-terminal domain"/>
    <property type="match status" value="1"/>
</dbReference>
<dbReference type="GO" id="GO:0061630">
    <property type="term" value="F:ubiquitin protein ligase activity"/>
    <property type="evidence" value="ECO:0007669"/>
    <property type="project" value="TreeGrafter"/>
</dbReference>
<dbReference type="InterPro" id="IPR017907">
    <property type="entry name" value="Znf_RING_CS"/>
</dbReference>
<dbReference type="Pfam" id="PF00643">
    <property type="entry name" value="zf-B_box"/>
    <property type="match status" value="2"/>
</dbReference>